<dbReference type="Proteomes" id="UP000676967">
    <property type="component" value="Chromosome"/>
</dbReference>
<name>A0ABN6CK48_9ACTN</name>
<sequence>MTHPTVPDRKTKRADELERDDWIKLDPADGEVSGPAVVRYVEKFNNGYDGPRVLAIVEGVGDLEPSFRRWGAAKPVRMLTAEEIENAKADDRRSRIALQLEQLAALVRQGRVPLPSGASGRSRSLDIDFHLGSVEEIEQAAAALDVQVANPFGKYLCVDWPGNGRHGEVAVSWSTYRKDPEPKPEPEPLPDPQPASIVEHYHSAGQAGGQGECASECACGTSFSGFDSLAEAVEQVELHIADATGVTYQREPDDPGVPGRRIAPHFEDARNPGVAVDATLRPGTTCEELSDDAAEPTCPGGC</sequence>
<dbReference type="RefSeq" id="WP_189336357.1">
    <property type="nucleotide sequence ID" value="NZ_AP023356.1"/>
</dbReference>
<evidence type="ECO:0000313" key="3">
    <source>
        <dbReference type="Proteomes" id="UP000676967"/>
    </source>
</evidence>
<feature type="compositionally biased region" description="Basic and acidic residues" evidence="1">
    <location>
        <begin position="176"/>
        <end position="186"/>
    </location>
</feature>
<organism evidence="2 3">
    <name type="scientific">Actinoplanes ianthinogenes</name>
    <dbReference type="NCBI Taxonomy" id="122358"/>
    <lineage>
        <taxon>Bacteria</taxon>
        <taxon>Bacillati</taxon>
        <taxon>Actinomycetota</taxon>
        <taxon>Actinomycetes</taxon>
        <taxon>Micromonosporales</taxon>
        <taxon>Micromonosporaceae</taxon>
        <taxon>Actinoplanes</taxon>
    </lineage>
</organism>
<keyword evidence="3" id="KW-1185">Reference proteome</keyword>
<evidence type="ECO:0000313" key="2">
    <source>
        <dbReference type="EMBL" id="BCJ45364.1"/>
    </source>
</evidence>
<protein>
    <submittedName>
        <fullName evidence="2">Uncharacterized protein</fullName>
    </submittedName>
</protein>
<accession>A0ABN6CK48</accession>
<dbReference type="EMBL" id="AP023356">
    <property type="protein sequence ID" value="BCJ45364.1"/>
    <property type="molecule type" value="Genomic_DNA"/>
</dbReference>
<feature type="region of interest" description="Disordered" evidence="1">
    <location>
        <begin position="175"/>
        <end position="196"/>
    </location>
</feature>
<proteinExistence type="predicted"/>
<reference evidence="2 3" key="1">
    <citation type="submission" date="2020-08" db="EMBL/GenBank/DDBJ databases">
        <title>Whole genome shotgun sequence of Actinoplanes ianthinogenes NBRC 13996.</title>
        <authorList>
            <person name="Komaki H."/>
            <person name="Tamura T."/>
        </authorList>
    </citation>
    <scope>NUCLEOTIDE SEQUENCE [LARGE SCALE GENOMIC DNA]</scope>
    <source>
        <strain evidence="2 3">NBRC 13996</strain>
    </source>
</reference>
<evidence type="ECO:0000256" key="1">
    <source>
        <dbReference type="SAM" id="MobiDB-lite"/>
    </source>
</evidence>
<gene>
    <name evidence="2" type="ORF">Aiant_60210</name>
</gene>